<sequence>MPPYLTTKLSFLALLGFIGFIIWSLWQPKTTNVVVTPSPSIPEICDKRDFNISLDRTIQQLQELERKQGDQFSAITLMGNFPFIVIDLIPYRSLKTAFFLIQIARIVRKSKPITPAKGFLSIPVNQSGTVPVYLIN</sequence>
<proteinExistence type="predicted"/>
<organism evidence="2 3">
    <name type="scientific">Microcystis aeruginosa PCC 9807</name>
    <dbReference type="NCBI Taxonomy" id="1160283"/>
    <lineage>
        <taxon>Bacteria</taxon>
        <taxon>Bacillati</taxon>
        <taxon>Cyanobacteriota</taxon>
        <taxon>Cyanophyceae</taxon>
        <taxon>Oscillatoriophycideae</taxon>
        <taxon>Chroococcales</taxon>
        <taxon>Microcystaceae</taxon>
        <taxon>Microcystis</taxon>
    </lineage>
</organism>
<dbReference type="AlphaFoldDB" id="I4H4E0"/>
<reference evidence="2 3" key="1">
    <citation type="submission" date="2012-04" db="EMBL/GenBank/DDBJ databases">
        <authorList>
            <person name="Genoscope - CEA"/>
        </authorList>
    </citation>
    <scope>NUCLEOTIDE SEQUENCE [LARGE SCALE GENOMIC DNA]</scope>
    <source>
        <strain evidence="2 3">9807</strain>
    </source>
</reference>
<gene>
    <name evidence="2" type="ORF">MICAF_2310008</name>
</gene>
<evidence type="ECO:0000313" key="2">
    <source>
        <dbReference type="EMBL" id="CCI16914.1"/>
    </source>
</evidence>
<dbReference type="EMBL" id="CAIM01000148">
    <property type="protein sequence ID" value="CCI16914.1"/>
    <property type="molecule type" value="Genomic_DNA"/>
</dbReference>
<name>I4H4E0_MICAE</name>
<keyword evidence="1" id="KW-1133">Transmembrane helix</keyword>
<evidence type="ECO:0000313" key="3">
    <source>
        <dbReference type="Proteomes" id="UP000003613"/>
    </source>
</evidence>
<dbReference type="HOGENOM" id="CLU_1873041_0_0_3"/>
<dbReference type="Proteomes" id="UP000003613">
    <property type="component" value="Unassembled WGS sequence"/>
</dbReference>
<evidence type="ECO:0000256" key="1">
    <source>
        <dbReference type="SAM" id="Phobius"/>
    </source>
</evidence>
<comment type="caution">
    <text evidence="2">The sequence shown here is derived from an EMBL/GenBank/DDBJ whole genome shotgun (WGS) entry which is preliminary data.</text>
</comment>
<protein>
    <submittedName>
        <fullName evidence="2">Uncharacterized protein</fullName>
    </submittedName>
</protein>
<feature type="transmembrane region" description="Helical" evidence="1">
    <location>
        <begin position="9"/>
        <end position="26"/>
    </location>
</feature>
<keyword evidence="1" id="KW-0812">Transmembrane</keyword>
<accession>I4H4E0</accession>
<keyword evidence="1" id="KW-0472">Membrane</keyword>